<keyword evidence="2" id="KW-1133">Transmembrane helix</keyword>
<protein>
    <submittedName>
        <fullName evidence="3">Uncharacterized protein</fullName>
    </submittedName>
</protein>
<dbReference type="Proteomes" id="UP000193144">
    <property type="component" value="Unassembled WGS sequence"/>
</dbReference>
<sequence length="276" mass="29525">MPLWNTNKRRPSPSILPHHNRYSTTRLSTAYPRPRTTATTPQRWFIRLILLSIFVLAAGYTYLWTTSCSHCGEQLSRIPGLSKADGSIHDDIRAGSIASGRVNVMFAKPRKQILDHQYDISLNTHKEGTTVGYRDMNNRDEAPVTKQSILFGEAMAVPMPAERLAVVMGRGVSAGVGSGNVLDDGGNGTVVAESKGSANGTVVSMTMAPAMPLETGDSTSISAPTSTTITTLATLPVQTDSDFDAEPSLLCDPETKALCIGVPTSEPTAPSFFLAV</sequence>
<keyword evidence="2" id="KW-0472">Membrane</keyword>
<evidence type="ECO:0000256" key="2">
    <source>
        <dbReference type="SAM" id="Phobius"/>
    </source>
</evidence>
<dbReference type="AlphaFoldDB" id="A0A1Y1YG60"/>
<feature type="transmembrane region" description="Helical" evidence="2">
    <location>
        <begin position="44"/>
        <end position="64"/>
    </location>
</feature>
<keyword evidence="4" id="KW-1185">Reference proteome</keyword>
<reference evidence="3 4" key="1">
    <citation type="submission" date="2016-07" db="EMBL/GenBank/DDBJ databases">
        <title>Pervasive Adenine N6-methylation of Active Genes in Fungi.</title>
        <authorList>
            <consortium name="DOE Joint Genome Institute"/>
            <person name="Mondo S.J."/>
            <person name="Dannebaum R.O."/>
            <person name="Kuo R.C."/>
            <person name="Labutti K."/>
            <person name="Haridas S."/>
            <person name="Kuo A."/>
            <person name="Salamov A."/>
            <person name="Ahrendt S.R."/>
            <person name="Lipzen A."/>
            <person name="Sullivan W."/>
            <person name="Andreopoulos W.B."/>
            <person name="Clum A."/>
            <person name="Lindquist E."/>
            <person name="Daum C."/>
            <person name="Ramamoorthy G.K."/>
            <person name="Gryganskyi A."/>
            <person name="Culley D."/>
            <person name="Magnuson J.K."/>
            <person name="James T.Y."/>
            <person name="O'Malley M.A."/>
            <person name="Stajich J.E."/>
            <person name="Spatafora J.W."/>
            <person name="Visel A."/>
            <person name="Grigoriev I.V."/>
        </authorList>
    </citation>
    <scope>NUCLEOTIDE SEQUENCE [LARGE SCALE GENOMIC DNA]</scope>
    <source>
        <strain evidence="3 4">CBS 115471</strain>
    </source>
</reference>
<accession>A0A1Y1YG60</accession>
<evidence type="ECO:0000313" key="4">
    <source>
        <dbReference type="Proteomes" id="UP000193144"/>
    </source>
</evidence>
<gene>
    <name evidence="3" type="ORF">BCR34DRAFT_593676</name>
</gene>
<proteinExistence type="predicted"/>
<feature type="region of interest" description="Disordered" evidence="1">
    <location>
        <begin position="1"/>
        <end position="20"/>
    </location>
</feature>
<comment type="caution">
    <text evidence="3">The sequence shown here is derived from an EMBL/GenBank/DDBJ whole genome shotgun (WGS) entry which is preliminary data.</text>
</comment>
<evidence type="ECO:0000256" key="1">
    <source>
        <dbReference type="SAM" id="MobiDB-lite"/>
    </source>
</evidence>
<name>A0A1Y1YG60_9PLEO</name>
<dbReference type="EMBL" id="MCFA01000244">
    <property type="protein sequence ID" value="ORX96967.1"/>
    <property type="molecule type" value="Genomic_DNA"/>
</dbReference>
<organism evidence="3 4">
    <name type="scientific">Clohesyomyces aquaticus</name>
    <dbReference type="NCBI Taxonomy" id="1231657"/>
    <lineage>
        <taxon>Eukaryota</taxon>
        <taxon>Fungi</taxon>
        <taxon>Dikarya</taxon>
        <taxon>Ascomycota</taxon>
        <taxon>Pezizomycotina</taxon>
        <taxon>Dothideomycetes</taxon>
        <taxon>Pleosporomycetidae</taxon>
        <taxon>Pleosporales</taxon>
        <taxon>Lindgomycetaceae</taxon>
        <taxon>Clohesyomyces</taxon>
    </lineage>
</organism>
<keyword evidence="2" id="KW-0812">Transmembrane</keyword>
<evidence type="ECO:0000313" key="3">
    <source>
        <dbReference type="EMBL" id="ORX96967.1"/>
    </source>
</evidence>